<dbReference type="InterPro" id="IPR023286">
    <property type="entry name" value="ABATE_dom_sf"/>
</dbReference>
<dbReference type="InterPro" id="IPR010852">
    <property type="entry name" value="ABATE"/>
</dbReference>
<dbReference type="Pfam" id="PF07336">
    <property type="entry name" value="ABATE"/>
    <property type="match status" value="1"/>
</dbReference>
<gene>
    <name evidence="2" type="ORF">PS9374_02168</name>
</gene>
<reference evidence="3" key="2">
    <citation type="submission" date="2016-04" db="EMBL/GenBank/DDBJ databases">
        <title>Planomonospora sphaerica JCM9374 whole genome shotgun sequence.</title>
        <authorList>
            <person name="Suzuki T."/>
            <person name="Dohra H."/>
            <person name="Kodani S."/>
        </authorList>
    </citation>
    <scope>NUCLEOTIDE SEQUENCE [LARGE SCALE GENOMIC DNA]</scope>
    <source>
        <strain evidence="3">JCM 9374</strain>
    </source>
</reference>
<dbReference type="SUPFAM" id="SSF160904">
    <property type="entry name" value="Jann2411-like"/>
    <property type="match status" value="1"/>
</dbReference>
<sequence>MLALEFVSTVRATRSGLVDVLSDLPGMTGWGRTHAAELGLGPDFTATEDLRREVVELRQAARALFARAVAPGPPSAADADRLPDFAASLDLVNAAALAVPSAPRLEWPEDGSPFAVNVPAGGADESSRVRAALASAVISLLAGPERERLRTCPAPRCVLYFIKEHGRQEWCSVGCGNRARAARHYRQHRVG</sequence>
<evidence type="ECO:0000313" key="3">
    <source>
        <dbReference type="Proteomes" id="UP000077701"/>
    </source>
</evidence>
<reference evidence="2 3" key="1">
    <citation type="journal article" date="2016" name="Genome Announc.">
        <title>Draft Genome Sequence of Planomonospora sphaerica JCM9374, a Rare Actinomycete.</title>
        <authorList>
            <person name="Dohra H."/>
            <person name="Suzuki T."/>
            <person name="Inoue Y."/>
            <person name="Kodani S."/>
        </authorList>
    </citation>
    <scope>NUCLEOTIDE SEQUENCE [LARGE SCALE GENOMIC DNA]</scope>
    <source>
        <strain evidence="2 3">JCM 9374</strain>
    </source>
</reference>
<organism evidence="2 3">
    <name type="scientific">Planomonospora sphaerica</name>
    <dbReference type="NCBI Taxonomy" id="161355"/>
    <lineage>
        <taxon>Bacteria</taxon>
        <taxon>Bacillati</taxon>
        <taxon>Actinomycetota</taxon>
        <taxon>Actinomycetes</taxon>
        <taxon>Streptosporangiales</taxon>
        <taxon>Streptosporangiaceae</taxon>
        <taxon>Planomonospora</taxon>
    </lineage>
</organism>
<accession>A0A171CCW3</accession>
<dbReference type="PANTHER" id="PTHR35525:SF3">
    <property type="entry name" value="BLL6575 PROTEIN"/>
    <property type="match status" value="1"/>
</dbReference>
<name>A0A171CCW3_9ACTN</name>
<protein>
    <submittedName>
        <fullName evidence="2">Zf-CGNR domain containing protein</fullName>
    </submittedName>
</protein>
<dbReference type="EMBL" id="BDCX01000004">
    <property type="protein sequence ID" value="GAT66518.1"/>
    <property type="molecule type" value="Genomic_DNA"/>
</dbReference>
<evidence type="ECO:0000313" key="2">
    <source>
        <dbReference type="EMBL" id="GAT66518.1"/>
    </source>
</evidence>
<dbReference type="Proteomes" id="UP000077701">
    <property type="component" value="Unassembled WGS sequence"/>
</dbReference>
<dbReference type="OrthoDB" id="3211108at2"/>
<dbReference type="RefSeq" id="WP_068896631.1">
    <property type="nucleotide sequence ID" value="NZ_BDCX01000004.1"/>
</dbReference>
<dbReference type="AlphaFoldDB" id="A0A171CCW3"/>
<keyword evidence="3" id="KW-1185">Reference proteome</keyword>
<comment type="caution">
    <text evidence="2">The sequence shown here is derived from an EMBL/GenBank/DDBJ whole genome shotgun (WGS) entry which is preliminary data.</text>
</comment>
<dbReference type="PANTHER" id="PTHR35525">
    <property type="entry name" value="BLL6575 PROTEIN"/>
    <property type="match status" value="1"/>
</dbReference>
<evidence type="ECO:0000259" key="1">
    <source>
        <dbReference type="Pfam" id="PF11706"/>
    </source>
</evidence>
<feature type="domain" description="Zinc finger CGNR" evidence="1">
    <location>
        <begin position="148"/>
        <end position="187"/>
    </location>
</feature>
<dbReference type="STRING" id="161355.PS9374_02168"/>
<dbReference type="Pfam" id="PF11706">
    <property type="entry name" value="zf-CGNR"/>
    <property type="match status" value="1"/>
</dbReference>
<dbReference type="InterPro" id="IPR021005">
    <property type="entry name" value="Znf_CGNR"/>
</dbReference>
<dbReference type="Gene3D" id="1.10.3300.10">
    <property type="entry name" value="Jann2411-like domain"/>
    <property type="match status" value="1"/>
</dbReference>
<proteinExistence type="predicted"/>